<evidence type="ECO:0000313" key="2">
    <source>
        <dbReference type="Proteomes" id="UP000366051"/>
    </source>
</evidence>
<sequence>MVERALEESLKVQSITSGILFLLRYFIANSFLDKKCFFSQSIQLESLRITKVDNFFLAMK</sequence>
<protein>
    <submittedName>
        <fullName evidence="1">Uncharacterized protein</fullName>
    </submittedName>
</protein>
<dbReference type="KEGG" id="hcv:FTV88_2428"/>
<organism evidence="1 2">
    <name type="scientific">Heliorestis convoluta</name>
    <dbReference type="NCBI Taxonomy" id="356322"/>
    <lineage>
        <taxon>Bacteria</taxon>
        <taxon>Bacillati</taxon>
        <taxon>Bacillota</taxon>
        <taxon>Clostridia</taxon>
        <taxon>Eubacteriales</taxon>
        <taxon>Heliobacteriaceae</taxon>
        <taxon>Heliorestis</taxon>
    </lineage>
</organism>
<gene>
    <name evidence="1" type="ORF">FTV88_2428</name>
</gene>
<proteinExistence type="predicted"/>
<reference evidence="2" key="1">
    <citation type="submission" date="2019-11" db="EMBL/GenBank/DDBJ databases">
        <title>Genome sequence of Heliorestis convoluta strain HH, an alkaliphilic and minimalistic phototrophic bacterium from a soda lake in Egypt.</title>
        <authorList>
            <person name="Dewey E.D."/>
            <person name="Stokes L.M."/>
            <person name="Burchell B.M."/>
            <person name="Shaffer K.N."/>
            <person name="Huntington A.M."/>
            <person name="Baker J.M."/>
            <person name="Nadendla S."/>
            <person name="Giglio M.G."/>
            <person name="Touchman J.W."/>
            <person name="Blankenship R.E."/>
            <person name="Madigan M.T."/>
            <person name="Sattley W.M."/>
        </authorList>
    </citation>
    <scope>NUCLEOTIDE SEQUENCE [LARGE SCALE GENOMIC DNA]</scope>
    <source>
        <strain evidence="2">HH</strain>
    </source>
</reference>
<name>A0A5Q2N4J8_9FIRM</name>
<dbReference type="Proteomes" id="UP000366051">
    <property type="component" value="Chromosome"/>
</dbReference>
<dbReference type="AlphaFoldDB" id="A0A5Q2N4J8"/>
<accession>A0A5Q2N4J8</accession>
<evidence type="ECO:0000313" key="1">
    <source>
        <dbReference type="EMBL" id="QGG48526.1"/>
    </source>
</evidence>
<dbReference type="EMBL" id="CP045875">
    <property type="protein sequence ID" value="QGG48526.1"/>
    <property type="molecule type" value="Genomic_DNA"/>
</dbReference>
<keyword evidence="2" id="KW-1185">Reference proteome</keyword>